<feature type="domain" description="DUF1707" evidence="1">
    <location>
        <begin position="7"/>
        <end position="59"/>
    </location>
</feature>
<evidence type="ECO:0000259" key="1">
    <source>
        <dbReference type="Pfam" id="PF08044"/>
    </source>
</evidence>
<dbReference type="OrthoDB" id="3534574at2"/>
<dbReference type="AlphaFoldDB" id="A0A1H4P4I7"/>
<gene>
    <name evidence="2" type="ORF">SAMN04490239_2576</name>
</gene>
<proteinExistence type="predicted"/>
<evidence type="ECO:0000313" key="2">
    <source>
        <dbReference type="EMBL" id="SEC02244.1"/>
    </source>
</evidence>
<dbReference type="Pfam" id="PF08044">
    <property type="entry name" value="DUF1707"/>
    <property type="match status" value="1"/>
</dbReference>
<protein>
    <recommendedName>
        <fullName evidence="1">DUF1707 domain-containing protein</fullName>
    </recommendedName>
</protein>
<dbReference type="InterPro" id="IPR012551">
    <property type="entry name" value="DUF1707_SHOCT-like"/>
</dbReference>
<keyword evidence="3" id="KW-1185">Reference proteome</keyword>
<sequence>MSDVPEIRIGTAEREQALNSLSEHFAAGRLTVPEFDERSLAVTNATTRGELDRVFTDLPATTAAAPAKADGADTGHDQNWRRIVMSVIPLIALVLFFVVPVDNSWLFFLMIPAAGAILFGTRDDRHDRDRRRGRRDRDR</sequence>
<dbReference type="RefSeq" id="WP_072949054.1">
    <property type="nucleotide sequence ID" value="NZ_CP070609.1"/>
</dbReference>
<evidence type="ECO:0000313" key="3">
    <source>
        <dbReference type="Proteomes" id="UP000183561"/>
    </source>
</evidence>
<organism evidence="2 3">
    <name type="scientific">Rhodococcus koreensis</name>
    <dbReference type="NCBI Taxonomy" id="99653"/>
    <lineage>
        <taxon>Bacteria</taxon>
        <taxon>Bacillati</taxon>
        <taxon>Actinomycetota</taxon>
        <taxon>Actinomycetes</taxon>
        <taxon>Mycobacteriales</taxon>
        <taxon>Nocardiaceae</taxon>
        <taxon>Rhodococcus</taxon>
    </lineage>
</organism>
<dbReference type="Proteomes" id="UP000183561">
    <property type="component" value="Unassembled WGS sequence"/>
</dbReference>
<accession>A0A1H4P4I7</accession>
<dbReference type="EMBL" id="FNSV01000005">
    <property type="protein sequence ID" value="SEC02244.1"/>
    <property type="molecule type" value="Genomic_DNA"/>
</dbReference>
<name>A0A1H4P4I7_9NOCA</name>
<reference evidence="3" key="1">
    <citation type="submission" date="2016-10" db="EMBL/GenBank/DDBJ databases">
        <authorList>
            <person name="Varghese N."/>
            <person name="Submissions S."/>
        </authorList>
    </citation>
    <scope>NUCLEOTIDE SEQUENCE [LARGE SCALE GENOMIC DNA]</scope>
    <source>
        <strain evidence="3">DSM 44498</strain>
    </source>
</reference>